<proteinExistence type="predicted"/>
<dbReference type="InterPro" id="IPR012337">
    <property type="entry name" value="RNaseH-like_sf"/>
</dbReference>
<gene>
    <name evidence="2" type="ORF">FRX31_014315</name>
</gene>
<protein>
    <recommendedName>
        <fullName evidence="1">RNase H type-1 domain-containing protein</fullName>
    </recommendedName>
</protein>
<feature type="domain" description="RNase H type-1" evidence="1">
    <location>
        <begin position="30"/>
        <end position="107"/>
    </location>
</feature>
<dbReference type="SUPFAM" id="SSF53098">
    <property type="entry name" value="Ribonuclease H-like"/>
    <property type="match status" value="1"/>
</dbReference>
<evidence type="ECO:0000313" key="3">
    <source>
        <dbReference type="Proteomes" id="UP000554482"/>
    </source>
</evidence>
<evidence type="ECO:0000313" key="2">
    <source>
        <dbReference type="EMBL" id="KAF5196097.1"/>
    </source>
</evidence>
<dbReference type="Pfam" id="PF13456">
    <property type="entry name" value="RVT_3"/>
    <property type="match status" value="1"/>
</dbReference>
<organism evidence="2 3">
    <name type="scientific">Thalictrum thalictroides</name>
    <name type="common">Rue-anemone</name>
    <name type="synonym">Anemone thalictroides</name>
    <dbReference type="NCBI Taxonomy" id="46969"/>
    <lineage>
        <taxon>Eukaryota</taxon>
        <taxon>Viridiplantae</taxon>
        <taxon>Streptophyta</taxon>
        <taxon>Embryophyta</taxon>
        <taxon>Tracheophyta</taxon>
        <taxon>Spermatophyta</taxon>
        <taxon>Magnoliopsida</taxon>
        <taxon>Ranunculales</taxon>
        <taxon>Ranunculaceae</taxon>
        <taxon>Thalictroideae</taxon>
        <taxon>Thalictrum</taxon>
    </lineage>
</organism>
<keyword evidence="3" id="KW-1185">Reference proteome</keyword>
<dbReference type="InterPro" id="IPR044730">
    <property type="entry name" value="RNase_H-like_dom_plant"/>
</dbReference>
<dbReference type="OrthoDB" id="588006at2759"/>
<evidence type="ECO:0000259" key="1">
    <source>
        <dbReference type="Pfam" id="PF13456"/>
    </source>
</evidence>
<dbReference type="PANTHER" id="PTHR47074">
    <property type="entry name" value="BNAC02G40300D PROTEIN"/>
    <property type="match status" value="1"/>
</dbReference>
<dbReference type="Proteomes" id="UP000554482">
    <property type="component" value="Unassembled WGS sequence"/>
</dbReference>
<reference evidence="2 3" key="1">
    <citation type="submission" date="2020-06" db="EMBL/GenBank/DDBJ databases">
        <title>Transcriptomic and genomic resources for Thalictrum thalictroides and T. hernandezii: Facilitating candidate gene discovery in an emerging model plant lineage.</title>
        <authorList>
            <person name="Arias T."/>
            <person name="Riano-Pachon D.M."/>
            <person name="Di Stilio V.S."/>
        </authorList>
    </citation>
    <scope>NUCLEOTIDE SEQUENCE [LARGE SCALE GENOMIC DNA]</scope>
    <source>
        <strain evidence="3">cv. WT478/WT964</strain>
        <tissue evidence="2">Leaves</tissue>
    </source>
</reference>
<name>A0A7J6WGP5_THATH</name>
<dbReference type="Gene3D" id="3.30.420.10">
    <property type="entry name" value="Ribonuclease H-like superfamily/Ribonuclease H"/>
    <property type="match status" value="1"/>
</dbReference>
<accession>A0A7J6WGP5</accession>
<dbReference type="InterPro" id="IPR052929">
    <property type="entry name" value="RNase_H-like_EbsB-rel"/>
</dbReference>
<dbReference type="PANTHER" id="PTHR47074:SF11">
    <property type="entry name" value="REVERSE TRANSCRIPTASE-LIKE PROTEIN"/>
    <property type="match status" value="1"/>
</dbReference>
<dbReference type="InterPro" id="IPR002156">
    <property type="entry name" value="RNaseH_domain"/>
</dbReference>
<dbReference type="GO" id="GO:0003676">
    <property type="term" value="F:nucleic acid binding"/>
    <property type="evidence" value="ECO:0007669"/>
    <property type="project" value="InterPro"/>
</dbReference>
<dbReference type="InterPro" id="IPR036397">
    <property type="entry name" value="RNaseH_sf"/>
</dbReference>
<comment type="caution">
    <text evidence="2">The sequence shown here is derived from an EMBL/GenBank/DDBJ whole genome shotgun (WGS) entry which is preliminary data.</text>
</comment>
<dbReference type="EMBL" id="JABWDY010016444">
    <property type="protein sequence ID" value="KAF5196097.1"/>
    <property type="molecule type" value="Genomic_DNA"/>
</dbReference>
<dbReference type="GO" id="GO:0004523">
    <property type="term" value="F:RNA-DNA hybrid ribonuclease activity"/>
    <property type="evidence" value="ECO:0007669"/>
    <property type="project" value="InterPro"/>
</dbReference>
<sequence>MLKLSTKLRTHLTSAGTIWVPPEIGKTKINVDISFSDVDSPVSIGYVFRNSKGHFILAGIEQSTAGTSNEAECRGILAAVKRGVCKQLKQVDIESDSKEAIGYLRGKPNNLS</sequence>
<dbReference type="AlphaFoldDB" id="A0A7J6WGP5"/>
<dbReference type="CDD" id="cd06222">
    <property type="entry name" value="RNase_H_like"/>
    <property type="match status" value="1"/>
</dbReference>